<dbReference type="InterPro" id="IPR002126">
    <property type="entry name" value="Cadherin-like_dom"/>
</dbReference>
<feature type="compositionally biased region" description="Low complexity" evidence="6">
    <location>
        <begin position="3071"/>
        <end position="3092"/>
    </location>
</feature>
<evidence type="ECO:0000259" key="7">
    <source>
        <dbReference type="PROSITE" id="PS50026"/>
    </source>
</evidence>
<feature type="domain" description="EGF-like" evidence="7">
    <location>
        <begin position="1184"/>
        <end position="1218"/>
    </location>
</feature>
<feature type="disulfide bond" evidence="5">
    <location>
        <begin position="1086"/>
        <end position="1095"/>
    </location>
</feature>
<gene>
    <name evidence="9" type="ORF">TCLT_LOCUS4304</name>
</gene>
<dbReference type="WBParaSite" id="TCLT_0000431501-mRNA-1">
    <property type="protein sequence ID" value="TCLT_0000431501-mRNA-1"/>
    <property type="gene ID" value="TCLT_0000431501"/>
</dbReference>
<dbReference type="Gene3D" id="2.10.25.10">
    <property type="entry name" value="Laminin"/>
    <property type="match status" value="2"/>
</dbReference>
<dbReference type="InterPro" id="IPR012334">
    <property type="entry name" value="Pectin_lyas_fold"/>
</dbReference>
<dbReference type="GO" id="GO:0016020">
    <property type="term" value="C:membrane"/>
    <property type="evidence" value="ECO:0007669"/>
    <property type="project" value="InterPro"/>
</dbReference>
<keyword evidence="3 5" id="KW-1015">Disulfide bond</keyword>
<dbReference type="PROSITE" id="PS01186">
    <property type="entry name" value="EGF_2"/>
    <property type="match status" value="1"/>
</dbReference>
<feature type="domain" description="Cadherin" evidence="8">
    <location>
        <begin position="2687"/>
        <end position="2782"/>
    </location>
</feature>
<name>A0A158RBE1_THECL</name>
<keyword evidence="4" id="KW-0106">Calcium</keyword>
<keyword evidence="1 5" id="KW-0245">EGF-like domain</keyword>
<dbReference type="PROSITE" id="PS50026">
    <property type="entry name" value="EGF_3"/>
    <property type="match status" value="2"/>
</dbReference>
<evidence type="ECO:0000313" key="10">
    <source>
        <dbReference type="Proteomes" id="UP000276776"/>
    </source>
</evidence>
<dbReference type="OMA" id="HSATACG"/>
<sequence length="3162" mass="356109">MINVDGREPFMGSFTKLTFRSPRCIASITVDSLTTLTGAEEVELIYKVCENDTAWYLTHYISSGNEFTLHFPIYAQVFVVVTRRGYRIIDVGVKSCNNTNLEEKRIPKKVHTCTQANGKILRKRRKHHNERFLVQERHGRVKRSMQISNTLEFRAQSSPHQILKNITIAAGDILKIHSGTHMQFAPNTGILAFGTLQIVGTSNKPVLLYPINNTWYGLQAIFTDANVAKESKLVYVNISGSSNGICIKSPILPKIHNVISDSNGNGLIILIQKNYNESNYPFDWVLRRITTINNRANGLVISAEANQLIKVILKEVLSASNQANGLVLQGNFFVTVNSSQFFANTKNGISSYLSSNSALEITDSTFGSNGLHSVHIPSSQQIRFKFLHSTFKAHNFETVIMVEFANQSNFLLDNCHGWNNNAGGIAFLQVIDSDLLFLKSSWTRNRGSIIFIDQIQGKTNILIEDNNFDRNFFLNTSALNAVIQIRMTESDKDVRVRLYGNRMQNNAMENILQISRIVGPHIQATNAKITIIKNIFVENMAIDTVYLATNFVNISRNTFDNPKAQCELRSGQKQSKDLIDARNNYWSSVDEEEPFGQDVNPNCCSTISKHECGYIIRSFDQETTKIDFKNVRFDKSVEIERNENAVFHEGSVLAFKPGHGIIVSGALHLLGVRENPILLRNFGGTSWLGIILKPGGTLYANYCILQSAVIALNISSSQIHIKNIQIIRPIVSGILITTIYNGDFDMGQTRIVQSHKNGIEILERETNSSICLRNAVIMDSAQAGIDIMVPAGNITIQNIVLENNGLYGIRLVQSRNKELDSIRLSNLTIRKQVKGDTGILLNLKSYSLLHLNTSNFIFNALPSIALFTKCQKNIKNKKVPNVLIEKNRFWKNDNLVMRVSIENCGNTKIRRNIFINNNEFGENGALTVQISPQEMQPELSIDITENIFVKNKGDWSMFVSATNLNPFHGTIYYNRFNGNQNSRESPLIVKSSQLHVHANQFDDRMFFDQFDFHIDPLEDDLTDMDDNYWKDDDMQNVANFAFSDKWNQSEAHLSAISRKRAAEDDCLAVSNCSNHGQCIGLNDCHCNSGYSGLDCSQSTCIELQNCSMNGYCVGPNLCKCFEGWQKEDCSTPTCHLLNNCSGHGACADCSKRVDNCTWRGCNNHGLCVGGQCICESGWTDPFCSSALCDELNDCSGSGNCIRPQVCECFHGYKGDDCSICLGPHCHSCNVVCVHGRCNPNTKTCVCRNGWIGMSCNICASGKCDSVSAVLYVQPTAAGIHQKNQSILVYGNDLPQLAVPSKRYTCLYGSTASDGFFISSSLIRCTTPTSVLPGRYLFNLVPYGSNMAIPFLDRRLIHFTFYNECQQVNCKGYCVGGTCICPADRDGLNCEQTRNISKVHSETLNNEKLLEAVEGEPYTVKLPSQQDNTIFTVETDAHGMVVYPNGMVFWAQPIGRAEAYVVNVRAVSLTTENVINWNLTVKPTYDAIVTKVENIDDSNMKLIKGTVIYNVKVAMHPSITNLENITFKNNVTWNGYSFEIECDPKIMVDPGRQVDANYHIKNNGQLLLVNCQVVLIAPRDKMQILKYEKVLRTIASGESARITITFIADNNIDDTTIILQFKCIDTLKKLVKQQVQVPRAKPDFAFYPKEIVISSSSRICPKIISVDIVNNKGYEFTNMPKIIIRPDNTSLFLVSTKPLLQNLTNFSTSGSILTLSFSYQSLISSITPGNLSLSGDIVFLDDSKPQFTIPYHSMHATSDLFDFYVIVRDELNALNPNYIIDDAQIFLQNDVHSYNDRRQTKMNEPIVFFSIVEGTYQLTVTSPTHETVILIVQASVANSSISVFLPLCQSLSPVVEDRKLSLEKIEKQYKMSFPEIYLIPSSILAPQNGTKMVKLIVQSDDKGANGSIIILPSVEIYNQYLSFSLATPEFNNSLGPGDGYPIYYQLSYLSEKIMNNIECNTFVVQIPYIYMIQNLMTNYAQNIQVLVDQRDNEAQAIHLCKVGLEMAVKEISIWSKTMIHCDCATKTKEICRQKYVSAAMCGSSWKYIPDDTVTLETIAMFIAMIAECQANQVDFQKMKQLLSCAASLDNRCSINRHRRTLKIRSTTDRRERGQFFDQLSLVDEQADGMLHKYFPVLNVLRLEAVNTPALYYAFFEQLNILLPFKYFEKIKSREWYDKFFEYISESSENGLAISEAEYTTLKNEGSMDLIHRWNATVREWLMGSDPFIETHHLAGIKFTDLRELVIRSDRLKTLTKQYGAENPFALLHNYMERLLSAEMENHSGFQKFTKTEDDYNDVCAIAYALITPEKLFEYNEFYLKLKVINKKKDPLEFVKLTLEMAQNRDDNIPIQFFIELFKLDGIDSISGSSKLPANSALTAYWRLKPRRTTRLIRETEYQAILNLKFTRNGHRNVQRIETQTVIYRPRPSLKMYYFFSNLTSSENTTNLDSLSSNFSVMVAFINAGYSNLRNVKVEETRISIVSTNTKQSFIPYQQAKIAYFKLTISMDGKLLELEDSRTFVIHQLIAPEKFLISPNTIPNSFYYYDKEKTIMRTITPLHFVKLDEKRGVSDGKSFRQQIASFELNELTQPLTSFYARVPFPRDLDTNVEVLRVNQIGNDGILNLVDPRHVWNSNDGENFVHFIDENPLTSSKIITYEIIYGNAEVFLRPRFEFPTYNIPLVLEHWPQIGDTIAKITATSPSQSVLRYELYTNSSRANDYFGINPITGEITLKKDITPSKDGYCMTARATDDHGRSEATVITIGLDVSHHECQKIDDFNELQPLIHIPSQFNFSKTTVQSDSATTGTTRILQLINSSDPSYFTPSLSSPLIITESSITDSTLSSRFPVNKKYQYTTLIAIQSNNKFNSSYEFSSTSDMVLSTSIEFESSSAANNIDTDVDFTSTTVSTNDAISNESKTSISNKNSDDELLFVTVSADGINNVTITPENIDSIKTDTVQPETQYTQNVGEKTYITDRQKNETYPMHSTYEVTPITDKDVTNSFTLQNTTNNIKESEVEKSTFSTIINEVTKSNGTMNDNFGSTEGTLQETIYTPNSEMTDKAGSEYLESFKSQTVSDQSTDLSSSSTQQITLSSDQNNNDVKPNAVSVLGSLSSLLRSNTGMALDAENITKIQKIVCHLKSVKPIWSLICDLSKTIRIKRVAKTKI</sequence>
<dbReference type="GO" id="GO:0007156">
    <property type="term" value="P:homophilic cell adhesion via plasma membrane adhesion molecules"/>
    <property type="evidence" value="ECO:0007669"/>
    <property type="project" value="InterPro"/>
</dbReference>
<feature type="disulfide bond" evidence="5">
    <location>
        <begin position="1208"/>
        <end position="1217"/>
    </location>
</feature>
<dbReference type="SMART" id="SM00710">
    <property type="entry name" value="PbH1"/>
    <property type="match status" value="10"/>
</dbReference>
<evidence type="ECO:0000256" key="4">
    <source>
        <dbReference type="PROSITE-ProRule" id="PRU00043"/>
    </source>
</evidence>
<evidence type="ECO:0000256" key="2">
    <source>
        <dbReference type="ARBA" id="ARBA00022737"/>
    </source>
</evidence>
<dbReference type="STRING" id="103827.A0A158RBE1"/>
<evidence type="ECO:0000259" key="8">
    <source>
        <dbReference type="PROSITE" id="PS50268"/>
    </source>
</evidence>
<proteinExistence type="predicted"/>
<protein>
    <submittedName>
        <fullName evidence="11">Beta_helix domain-containing protein</fullName>
    </submittedName>
</protein>
<dbReference type="PANTHER" id="PTHR11219">
    <property type="entry name" value="TENEURIN AND N-ACETYLGLUCOSAMINE-1-PHOSPHODIESTER ALPHA-N-ACETYLGLUCOSAMINIDASE"/>
    <property type="match status" value="1"/>
</dbReference>
<reference evidence="9 10" key="2">
    <citation type="submission" date="2018-11" db="EMBL/GenBank/DDBJ databases">
        <authorList>
            <consortium name="Pathogen Informatics"/>
        </authorList>
    </citation>
    <scope>NUCLEOTIDE SEQUENCE [LARGE SCALE GENOMIC DNA]</scope>
</reference>
<dbReference type="EMBL" id="UYYF01004283">
    <property type="protein sequence ID" value="VDN01394.1"/>
    <property type="molecule type" value="Genomic_DNA"/>
</dbReference>
<dbReference type="SMART" id="SM00181">
    <property type="entry name" value="EGF"/>
    <property type="match status" value="6"/>
</dbReference>
<dbReference type="InterPro" id="IPR002049">
    <property type="entry name" value="LE_dom"/>
</dbReference>
<reference evidence="11" key="1">
    <citation type="submission" date="2016-04" db="UniProtKB">
        <authorList>
            <consortium name="WormBaseParasite"/>
        </authorList>
    </citation>
    <scope>IDENTIFICATION</scope>
</reference>
<dbReference type="Gene3D" id="2.160.20.10">
    <property type="entry name" value="Single-stranded right-handed beta-helix, Pectin lyase-like"/>
    <property type="match status" value="1"/>
</dbReference>
<keyword evidence="2" id="KW-0677">Repeat</keyword>
<dbReference type="GO" id="GO:0005509">
    <property type="term" value="F:calcium ion binding"/>
    <property type="evidence" value="ECO:0007669"/>
    <property type="project" value="UniProtKB-UniRule"/>
</dbReference>
<dbReference type="CDD" id="cd00054">
    <property type="entry name" value="EGF_CA"/>
    <property type="match status" value="1"/>
</dbReference>
<dbReference type="PROSITE" id="PS00022">
    <property type="entry name" value="EGF_1"/>
    <property type="match status" value="2"/>
</dbReference>
<dbReference type="InterPro" id="IPR011050">
    <property type="entry name" value="Pectin_lyase_fold/virulence"/>
</dbReference>
<dbReference type="InterPro" id="IPR006626">
    <property type="entry name" value="PbH1"/>
</dbReference>
<dbReference type="SUPFAM" id="SSF51126">
    <property type="entry name" value="Pectin lyase-like"/>
    <property type="match status" value="2"/>
</dbReference>
<evidence type="ECO:0000256" key="1">
    <source>
        <dbReference type="ARBA" id="ARBA00022536"/>
    </source>
</evidence>
<feature type="domain" description="EGF-like" evidence="7">
    <location>
        <begin position="1062"/>
        <end position="1096"/>
    </location>
</feature>
<evidence type="ECO:0000313" key="9">
    <source>
        <dbReference type="EMBL" id="VDN01394.1"/>
    </source>
</evidence>
<organism evidence="11">
    <name type="scientific">Thelazia callipaeda</name>
    <name type="common">Oriental eyeworm</name>
    <name type="synonym">Parasitic nematode</name>
    <dbReference type="NCBI Taxonomy" id="103827"/>
    <lineage>
        <taxon>Eukaryota</taxon>
        <taxon>Metazoa</taxon>
        <taxon>Ecdysozoa</taxon>
        <taxon>Nematoda</taxon>
        <taxon>Chromadorea</taxon>
        <taxon>Rhabditida</taxon>
        <taxon>Spirurina</taxon>
        <taxon>Spiruromorpha</taxon>
        <taxon>Thelazioidea</taxon>
        <taxon>Thelaziidae</taxon>
        <taxon>Thelazia</taxon>
    </lineage>
</organism>
<dbReference type="OrthoDB" id="5790562at2759"/>
<dbReference type="Proteomes" id="UP000276776">
    <property type="component" value="Unassembled WGS sequence"/>
</dbReference>
<dbReference type="PANTHER" id="PTHR11219:SF70">
    <property type="entry name" value="EGF-LIKE DOMAIN-CONTAINING PROTEIN"/>
    <property type="match status" value="1"/>
</dbReference>
<evidence type="ECO:0000256" key="5">
    <source>
        <dbReference type="PROSITE-ProRule" id="PRU00076"/>
    </source>
</evidence>
<accession>A0A158RBE1</accession>
<dbReference type="InterPro" id="IPR015919">
    <property type="entry name" value="Cadherin-like_sf"/>
</dbReference>
<dbReference type="GO" id="GO:0008045">
    <property type="term" value="P:motor neuron axon guidance"/>
    <property type="evidence" value="ECO:0007669"/>
    <property type="project" value="TreeGrafter"/>
</dbReference>
<dbReference type="Gene3D" id="2.60.40.60">
    <property type="entry name" value="Cadherins"/>
    <property type="match status" value="1"/>
</dbReference>
<dbReference type="CDD" id="cd11304">
    <property type="entry name" value="Cadherin_repeat"/>
    <property type="match status" value="1"/>
</dbReference>
<dbReference type="InterPro" id="IPR000742">
    <property type="entry name" value="EGF"/>
</dbReference>
<dbReference type="SUPFAM" id="SSF49313">
    <property type="entry name" value="Cadherin-like"/>
    <property type="match status" value="1"/>
</dbReference>
<feature type="region of interest" description="Disordered" evidence="6">
    <location>
        <begin position="3071"/>
        <end position="3094"/>
    </location>
</feature>
<evidence type="ECO:0000256" key="3">
    <source>
        <dbReference type="ARBA" id="ARBA00023157"/>
    </source>
</evidence>
<comment type="caution">
    <text evidence="5">Lacks conserved residue(s) required for the propagation of feature annotation.</text>
</comment>
<evidence type="ECO:0000256" key="6">
    <source>
        <dbReference type="SAM" id="MobiDB-lite"/>
    </source>
</evidence>
<dbReference type="CDD" id="cd00055">
    <property type="entry name" value="EGF_Lam"/>
    <property type="match status" value="1"/>
</dbReference>
<dbReference type="InterPro" id="IPR051216">
    <property type="entry name" value="Teneurin"/>
</dbReference>
<dbReference type="PROSITE" id="PS50268">
    <property type="entry name" value="CADHERIN_2"/>
    <property type="match status" value="1"/>
</dbReference>
<keyword evidence="10" id="KW-1185">Reference proteome</keyword>
<evidence type="ECO:0000313" key="11">
    <source>
        <dbReference type="WBParaSite" id="TCLT_0000431501-mRNA-1"/>
    </source>
</evidence>